<dbReference type="NCBIfam" id="NF001095">
    <property type="entry name" value="PRK00124.1"/>
    <property type="match status" value="1"/>
</dbReference>
<comment type="caution">
    <text evidence="3">The sequence shown here is derived from an EMBL/GenBank/DDBJ whole genome shotgun (WGS) entry which is preliminary data.</text>
</comment>
<comment type="similarity">
    <text evidence="1 2">Belongs to the UPF0178 family.</text>
</comment>
<keyword evidence="4" id="KW-1185">Reference proteome</keyword>
<proteinExistence type="inferred from homology"/>
<dbReference type="RefSeq" id="WP_084394599.1">
    <property type="nucleotide sequence ID" value="NZ_BMKF01000001.1"/>
</dbReference>
<evidence type="ECO:0000256" key="1">
    <source>
        <dbReference type="ARBA" id="ARBA00008522"/>
    </source>
</evidence>
<protein>
    <recommendedName>
        <fullName evidence="2">UPF0178 protein GCM10011503_14020</fullName>
    </recommendedName>
</protein>
<organism evidence="3 4">
    <name type="scientific">Henriciella pelagia</name>
    <dbReference type="NCBI Taxonomy" id="1977912"/>
    <lineage>
        <taxon>Bacteria</taxon>
        <taxon>Pseudomonadati</taxon>
        <taxon>Pseudomonadota</taxon>
        <taxon>Alphaproteobacteria</taxon>
        <taxon>Hyphomonadales</taxon>
        <taxon>Hyphomonadaceae</taxon>
        <taxon>Henriciella</taxon>
    </lineage>
</organism>
<accession>A0ABQ1JDZ4</accession>
<evidence type="ECO:0000313" key="3">
    <source>
        <dbReference type="EMBL" id="GGB66439.1"/>
    </source>
</evidence>
<evidence type="ECO:0000256" key="2">
    <source>
        <dbReference type="HAMAP-Rule" id="MF_00489"/>
    </source>
</evidence>
<gene>
    <name evidence="3" type="ORF">GCM10011503_14020</name>
</gene>
<reference evidence="4" key="1">
    <citation type="journal article" date="2019" name="Int. J. Syst. Evol. Microbiol.">
        <title>The Global Catalogue of Microorganisms (GCM) 10K type strain sequencing project: providing services to taxonomists for standard genome sequencing and annotation.</title>
        <authorList>
            <consortium name="The Broad Institute Genomics Platform"/>
            <consortium name="The Broad Institute Genome Sequencing Center for Infectious Disease"/>
            <person name="Wu L."/>
            <person name="Ma J."/>
        </authorList>
    </citation>
    <scope>NUCLEOTIDE SEQUENCE [LARGE SCALE GENOMIC DNA]</scope>
    <source>
        <strain evidence="4">CGMCC 1.15928</strain>
    </source>
</reference>
<evidence type="ECO:0000313" key="4">
    <source>
        <dbReference type="Proteomes" id="UP000628854"/>
    </source>
</evidence>
<dbReference type="Proteomes" id="UP000628854">
    <property type="component" value="Unassembled WGS sequence"/>
</dbReference>
<dbReference type="HAMAP" id="MF_00489">
    <property type="entry name" value="UPF0178"/>
    <property type="match status" value="1"/>
</dbReference>
<dbReference type="PANTHER" id="PTHR35146:SF1">
    <property type="entry name" value="UPF0178 PROTEIN YAII"/>
    <property type="match status" value="1"/>
</dbReference>
<name>A0ABQ1JDZ4_9PROT</name>
<dbReference type="EMBL" id="BMKF01000001">
    <property type="protein sequence ID" value="GGB66439.1"/>
    <property type="molecule type" value="Genomic_DNA"/>
</dbReference>
<dbReference type="PANTHER" id="PTHR35146">
    <property type="entry name" value="UPF0178 PROTEIN YAII"/>
    <property type="match status" value="1"/>
</dbReference>
<dbReference type="Pfam" id="PF02639">
    <property type="entry name" value="DUF188"/>
    <property type="match status" value="1"/>
</dbReference>
<sequence>MTTQAPAPAGIVIHVDGDACPVKDEVYKVALRHRLPVNVVANSFIRVPSNSLFQLVMVHEGPDVADDWIAERADARSVVITADILLAERCLQKGARALSPKGKAFTQNSIGQQVATRAIMEDLRSTGEQTSGPAPFRPADRSNFLSALEVEIQRLKRAG</sequence>
<dbReference type="InterPro" id="IPR003791">
    <property type="entry name" value="UPF0178"/>
</dbReference>